<evidence type="ECO:0000256" key="7">
    <source>
        <dbReference type="ARBA" id="ARBA00022989"/>
    </source>
</evidence>
<dbReference type="NCBIfam" id="TIGR00380">
    <property type="entry name" value="cobal_cbiB"/>
    <property type="match status" value="1"/>
</dbReference>
<feature type="transmembrane region" description="Helical" evidence="9">
    <location>
        <begin position="288"/>
        <end position="308"/>
    </location>
</feature>
<dbReference type="Proteomes" id="UP000593580">
    <property type="component" value="Chromosome"/>
</dbReference>
<evidence type="ECO:0000256" key="4">
    <source>
        <dbReference type="ARBA" id="ARBA00022475"/>
    </source>
</evidence>
<dbReference type="RefSeq" id="WP_193111026.1">
    <property type="nucleotide sequence ID" value="NZ_CP041406.1"/>
</dbReference>
<dbReference type="KEGG" id="spal:FM071_00405"/>
<keyword evidence="4 9" id="KW-1003">Cell membrane</keyword>
<dbReference type="PANTHER" id="PTHR34308:SF1">
    <property type="entry name" value="COBALAMIN BIOSYNTHESIS PROTEIN CBIB"/>
    <property type="match status" value="1"/>
</dbReference>
<keyword evidence="7 9" id="KW-1133">Transmembrane helix</keyword>
<evidence type="ECO:0000256" key="1">
    <source>
        <dbReference type="ARBA" id="ARBA00004651"/>
    </source>
</evidence>
<accession>A0A7M1B533</accession>
<comment type="pathway">
    <text evidence="2 9">Cofactor biosynthesis; adenosylcobalamin biosynthesis.</text>
</comment>
<comment type="similarity">
    <text evidence="3 9">Belongs to the CobD/CbiB family.</text>
</comment>
<protein>
    <recommendedName>
        <fullName evidence="9">Cobalamin biosynthesis protein CobD</fullName>
    </recommendedName>
</protein>
<evidence type="ECO:0000256" key="3">
    <source>
        <dbReference type="ARBA" id="ARBA00006263"/>
    </source>
</evidence>
<evidence type="ECO:0000256" key="5">
    <source>
        <dbReference type="ARBA" id="ARBA00022573"/>
    </source>
</evidence>
<keyword evidence="5 9" id="KW-0169">Cobalamin biosynthesis</keyword>
<feature type="transmembrane region" description="Helical" evidence="9">
    <location>
        <begin position="188"/>
        <end position="212"/>
    </location>
</feature>
<dbReference type="GO" id="GO:0005886">
    <property type="term" value="C:plasma membrane"/>
    <property type="evidence" value="ECO:0007669"/>
    <property type="project" value="UniProtKB-SubCell"/>
</dbReference>
<evidence type="ECO:0000313" key="11">
    <source>
        <dbReference type="Proteomes" id="UP000593580"/>
    </source>
</evidence>
<keyword evidence="8 9" id="KW-0472">Membrane</keyword>
<dbReference type="PANTHER" id="PTHR34308">
    <property type="entry name" value="COBALAMIN BIOSYNTHESIS PROTEIN CBIB"/>
    <property type="match status" value="1"/>
</dbReference>
<keyword evidence="11" id="KW-1185">Reference proteome</keyword>
<name>A0A7M1B533_9BACT</name>
<dbReference type="GO" id="GO:0015420">
    <property type="term" value="F:ABC-type vitamin B12 transporter activity"/>
    <property type="evidence" value="ECO:0007669"/>
    <property type="project" value="UniProtKB-UniRule"/>
</dbReference>
<dbReference type="AlphaFoldDB" id="A0A7M1B533"/>
<dbReference type="HAMAP" id="MF_00024">
    <property type="entry name" value="CobD_CbiB"/>
    <property type="match status" value="1"/>
</dbReference>
<sequence>MILSNIYIALLAYLIDKIFGEFPFLKHPIIYIGDIITFFEEKFYKDSVKRGLLLVLFVLSVVSFFVFAIYFYLQLLAPALYIVLSAFLASMFLAHRMLFDAVSEILYATNKKELLSQLVSRDTQNLNESDIYKASIETYAENLNDGVIAPLFYLLLFGLPGIILYKTINTMDSMVGYRNERYEKFGKAAALLDDFVNFIPARITALLIMAVAKQKHLFSFYKNGSLHESPNAGHPITAMALVLGIKLGGNTAYFGVMKEKAFFGKGREEINANDLQTMLQFAKKIDKTIIGFLILLAIIAFILNKGYLS</sequence>
<evidence type="ECO:0000256" key="8">
    <source>
        <dbReference type="ARBA" id="ARBA00023136"/>
    </source>
</evidence>
<dbReference type="UniPathway" id="UPA00148"/>
<dbReference type="Pfam" id="PF03186">
    <property type="entry name" value="CobD_Cbib"/>
    <property type="match status" value="1"/>
</dbReference>
<proteinExistence type="inferred from homology"/>
<dbReference type="EMBL" id="CP041406">
    <property type="protein sequence ID" value="QOP44841.1"/>
    <property type="molecule type" value="Genomic_DNA"/>
</dbReference>
<feature type="transmembrane region" description="Helical" evidence="9">
    <location>
        <begin position="147"/>
        <end position="168"/>
    </location>
</feature>
<keyword evidence="6 9" id="KW-0812">Transmembrane</keyword>
<gene>
    <name evidence="9 10" type="primary">cobD</name>
    <name evidence="10" type="ORF">FM071_00405</name>
</gene>
<reference evidence="10 11" key="1">
    <citation type="submission" date="2019-07" db="EMBL/GenBank/DDBJ databases">
        <title>Sulfurimonas paralvinellae sp. nov., a novel mesophilic, hydrogen- and sulfur-oxidizing chemolithoautotroph within the Epsilonproteo- bacteria isolated from a deep-sea hydrothermal vent polychaete nest, reclassification of Thiomicrospira denitrificans as Sulfurimonas denitrificans comb. nov. and emended description of the genus Sulfurimonas.</title>
        <authorList>
            <person name="Wang S."/>
            <person name="Jiang L."/>
            <person name="Shao Z."/>
        </authorList>
    </citation>
    <scope>NUCLEOTIDE SEQUENCE [LARGE SCALE GENOMIC DNA]</scope>
    <source>
        <strain evidence="10 11">GO25</strain>
    </source>
</reference>
<evidence type="ECO:0000256" key="2">
    <source>
        <dbReference type="ARBA" id="ARBA00004953"/>
    </source>
</evidence>
<evidence type="ECO:0000313" key="10">
    <source>
        <dbReference type="EMBL" id="QOP44841.1"/>
    </source>
</evidence>
<feature type="transmembrane region" description="Helical" evidence="9">
    <location>
        <begin position="52"/>
        <end position="73"/>
    </location>
</feature>
<feature type="transmembrane region" description="Helical" evidence="9">
    <location>
        <begin position="79"/>
        <end position="99"/>
    </location>
</feature>
<dbReference type="GO" id="GO:0048472">
    <property type="term" value="F:threonine-phosphate decarboxylase activity"/>
    <property type="evidence" value="ECO:0007669"/>
    <property type="project" value="InterPro"/>
</dbReference>
<dbReference type="InterPro" id="IPR004485">
    <property type="entry name" value="Cobalamin_biosynth_CobD/CbiB"/>
</dbReference>
<evidence type="ECO:0000256" key="9">
    <source>
        <dbReference type="HAMAP-Rule" id="MF_00024"/>
    </source>
</evidence>
<dbReference type="GO" id="GO:0009236">
    <property type="term" value="P:cobalamin biosynthetic process"/>
    <property type="evidence" value="ECO:0007669"/>
    <property type="project" value="UniProtKB-UniRule"/>
</dbReference>
<organism evidence="10 11">
    <name type="scientific">Sulfurimonas paralvinellae</name>
    <dbReference type="NCBI Taxonomy" id="317658"/>
    <lineage>
        <taxon>Bacteria</taxon>
        <taxon>Pseudomonadati</taxon>
        <taxon>Campylobacterota</taxon>
        <taxon>Epsilonproteobacteria</taxon>
        <taxon>Campylobacterales</taxon>
        <taxon>Sulfurimonadaceae</taxon>
        <taxon>Sulfurimonas</taxon>
    </lineage>
</organism>
<comment type="subcellular location">
    <subcellularLocation>
        <location evidence="1 9">Cell membrane</location>
        <topology evidence="1 9">Multi-pass membrane protein</topology>
    </subcellularLocation>
</comment>
<evidence type="ECO:0000256" key="6">
    <source>
        <dbReference type="ARBA" id="ARBA00022692"/>
    </source>
</evidence>
<comment type="function">
    <text evidence="9">Converts cobyric acid to cobinamide by the addition of aminopropanol on the F carboxylic group.</text>
</comment>